<feature type="compositionally biased region" description="Polar residues" evidence="1">
    <location>
        <begin position="89"/>
        <end position="103"/>
    </location>
</feature>
<organism evidence="2 3">
    <name type="scientific">Polyplosphaeria fusca</name>
    <dbReference type="NCBI Taxonomy" id="682080"/>
    <lineage>
        <taxon>Eukaryota</taxon>
        <taxon>Fungi</taxon>
        <taxon>Dikarya</taxon>
        <taxon>Ascomycota</taxon>
        <taxon>Pezizomycotina</taxon>
        <taxon>Dothideomycetes</taxon>
        <taxon>Pleosporomycetidae</taxon>
        <taxon>Pleosporales</taxon>
        <taxon>Tetraplosphaeriaceae</taxon>
        <taxon>Polyplosphaeria</taxon>
    </lineage>
</organism>
<accession>A0A9P4V4V6</accession>
<dbReference type="AlphaFoldDB" id="A0A9P4V4V6"/>
<feature type="region of interest" description="Disordered" evidence="1">
    <location>
        <begin position="75"/>
        <end position="104"/>
    </location>
</feature>
<evidence type="ECO:0000256" key="1">
    <source>
        <dbReference type="SAM" id="MobiDB-lite"/>
    </source>
</evidence>
<reference evidence="2" key="1">
    <citation type="journal article" date="2020" name="Stud. Mycol.">
        <title>101 Dothideomycetes genomes: a test case for predicting lifestyles and emergence of pathogens.</title>
        <authorList>
            <person name="Haridas S."/>
            <person name="Albert R."/>
            <person name="Binder M."/>
            <person name="Bloem J."/>
            <person name="Labutti K."/>
            <person name="Salamov A."/>
            <person name="Andreopoulos B."/>
            <person name="Baker S."/>
            <person name="Barry K."/>
            <person name="Bills G."/>
            <person name="Bluhm B."/>
            <person name="Cannon C."/>
            <person name="Castanera R."/>
            <person name="Culley D."/>
            <person name="Daum C."/>
            <person name="Ezra D."/>
            <person name="Gonzalez J."/>
            <person name="Henrissat B."/>
            <person name="Kuo A."/>
            <person name="Liang C."/>
            <person name="Lipzen A."/>
            <person name="Lutzoni F."/>
            <person name="Magnuson J."/>
            <person name="Mondo S."/>
            <person name="Nolan M."/>
            <person name="Ohm R."/>
            <person name="Pangilinan J."/>
            <person name="Park H.-J."/>
            <person name="Ramirez L."/>
            <person name="Alfaro M."/>
            <person name="Sun H."/>
            <person name="Tritt A."/>
            <person name="Yoshinaga Y."/>
            <person name="Zwiers L.-H."/>
            <person name="Turgeon B."/>
            <person name="Goodwin S."/>
            <person name="Spatafora J."/>
            <person name="Crous P."/>
            <person name="Grigoriev I."/>
        </authorList>
    </citation>
    <scope>NUCLEOTIDE SEQUENCE</scope>
    <source>
        <strain evidence="2">CBS 125425</strain>
    </source>
</reference>
<gene>
    <name evidence="2" type="ORF">EJ04DRAFT_508395</name>
</gene>
<protein>
    <submittedName>
        <fullName evidence="2">Uncharacterized protein</fullName>
    </submittedName>
</protein>
<keyword evidence="3" id="KW-1185">Reference proteome</keyword>
<evidence type="ECO:0000313" key="2">
    <source>
        <dbReference type="EMBL" id="KAF2739962.1"/>
    </source>
</evidence>
<proteinExistence type="predicted"/>
<name>A0A9P4V4V6_9PLEO</name>
<evidence type="ECO:0000313" key="3">
    <source>
        <dbReference type="Proteomes" id="UP000799444"/>
    </source>
</evidence>
<dbReference type="EMBL" id="ML996102">
    <property type="protein sequence ID" value="KAF2739962.1"/>
    <property type="molecule type" value="Genomic_DNA"/>
</dbReference>
<sequence length="164" mass="17429">MTAPGPTGAQRPDTREMDDGVVRAAGRSCNSRDAVRETIQGARSNVPQLGRSWWARTAHSRRRAALGNRGLKVLWDRRPSPQPRIATGAPNTGDSTARSTNGSWAGVDTLRAKSSARPGALLTDPGRPWRRVAGALAFCLAWDPVLDARLGAGRAGSPVGHCTE</sequence>
<dbReference type="Proteomes" id="UP000799444">
    <property type="component" value="Unassembled WGS sequence"/>
</dbReference>
<comment type="caution">
    <text evidence="2">The sequence shown here is derived from an EMBL/GenBank/DDBJ whole genome shotgun (WGS) entry which is preliminary data.</text>
</comment>